<evidence type="ECO:0000256" key="6">
    <source>
        <dbReference type="ARBA" id="ARBA00022989"/>
    </source>
</evidence>
<keyword evidence="10" id="KW-1185">Reference proteome</keyword>
<comment type="subcellular location">
    <subcellularLocation>
        <location evidence="1">Membrane</location>
        <topology evidence="1">Single-pass type I membrane protein</topology>
    </subcellularLocation>
</comment>
<keyword evidence="2" id="KW-0433">Leucine-rich repeat</keyword>
<sequence length="542" mass="60523">MSSLEKIYKDEERENCRSDGIFLILTEAITYPNNVVKANFLPASVNVRELWFRMDSVRKVEVNAFNSNALKNLKILTLVACKLDEIKNGTFNGLESVELFVLKSASLSNVENGVLDVMSEKLKNFQLEQLNTKVNETSIDAFTGSQTMNSLETVNIAYNLKPTLTQESFIGLRNVITLDLSGCQIESIGLGAFDPMSGSLKTLRLAGNRIKTLPEGIFDSLLSNTAIYLQDNEWDCDCHLMHLKNLVTTNSNFFGPFTCYTPAQFRDNLFTNATFCGCYDSTVTTSSTTTYTNTSTTTTIEPEDPREFQQECYEAGETEQPKTVTIQKPIYTLSINETENGDVTLDVETPNGIFVLIWFSSADQETYKTLGDEINCRIGTTRSTPIPDLMEHTTYTFCLMDSVAKTVSPLDCISYTKRYNFPQPWLFQSGKGVFTGVTVVACIVSAVVGAAIGALMLVKIQKRKQNKNKSNSSINEVTREAFTAVQSDWQQKHRISTIAKDSDSTMNTTIKTNTTTVDYLDHRDVPPPLPARRVDEPIYEVV</sequence>
<organism evidence="9 10">
    <name type="scientific">Pseudolycoriella hygida</name>
    <dbReference type="NCBI Taxonomy" id="35572"/>
    <lineage>
        <taxon>Eukaryota</taxon>
        <taxon>Metazoa</taxon>
        <taxon>Ecdysozoa</taxon>
        <taxon>Arthropoda</taxon>
        <taxon>Hexapoda</taxon>
        <taxon>Insecta</taxon>
        <taxon>Pterygota</taxon>
        <taxon>Neoptera</taxon>
        <taxon>Endopterygota</taxon>
        <taxon>Diptera</taxon>
        <taxon>Nematocera</taxon>
        <taxon>Sciaroidea</taxon>
        <taxon>Sciaridae</taxon>
        <taxon>Pseudolycoriella</taxon>
    </lineage>
</organism>
<comment type="caution">
    <text evidence="9">The sequence shown here is derived from an EMBL/GenBank/DDBJ whole genome shotgun (WGS) entry which is preliminary data.</text>
</comment>
<keyword evidence="4" id="KW-0732">Signal</keyword>
<keyword evidence="5" id="KW-0677">Repeat</keyword>
<name>A0A9Q0N2M5_9DIPT</name>
<dbReference type="OrthoDB" id="26525at2759"/>
<feature type="transmembrane region" description="Helical" evidence="8">
    <location>
        <begin position="433"/>
        <end position="458"/>
    </location>
</feature>
<gene>
    <name evidence="9" type="primary">CHAD_0</name>
    <name evidence="9" type="ORF">Bhyg_06896</name>
</gene>
<dbReference type="GO" id="GO:0016020">
    <property type="term" value="C:membrane"/>
    <property type="evidence" value="ECO:0007669"/>
    <property type="project" value="UniProtKB-SubCell"/>
</dbReference>
<reference evidence="9" key="1">
    <citation type="submission" date="2022-07" db="EMBL/GenBank/DDBJ databases">
        <authorList>
            <person name="Trinca V."/>
            <person name="Uliana J.V.C."/>
            <person name="Torres T.T."/>
            <person name="Ward R.J."/>
            <person name="Monesi N."/>
        </authorList>
    </citation>
    <scope>NUCLEOTIDE SEQUENCE</scope>
    <source>
        <strain evidence="9">HSMRA1968</strain>
        <tissue evidence="9">Whole embryos</tissue>
    </source>
</reference>
<dbReference type="SMART" id="SM00369">
    <property type="entry name" value="LRR_TYP"/>
    <property type="match status" value="3"/>
</dbReference>
<evidence type="ECO:0000256" key="1">
    <source>
        <dbReference type="ARBA" id="ARBA00004479"/>
    </source>
</evidence>
<dbReference type="SUPFAM" id="SSF52058">
    <property type="entry name" value="L domain-like"/>
    <property type="match status" value="1"/>
</dbReference>
<proteinExistence type="predicted"/>
<dbReference type="GO" id="GO:0007409">
    <property type="term" value="P:axonogenesis"/>
    <property type="evidence" value="ECO:0007669"/>
    <property type="project" value="TreeGrafter"/>
</dbReference>
<dbReference type="PROSITE" id="PS51450">
    <property type="entry name" value="LRR"/>
    <property type="match status" value="1"/>
</dbReference>
<dbReference type="PANTHER" id="PTHR45773:SF10">
    <property type="match status" value="1"/>
</dbReference>
<dbReference type="Gene3D" id="3.80.10.10">
    <property type="entry name" value="Ribonuclease Inhibitor"/>
    <property type="match status" value="1"/>
</dbReference>
<evidence type="ECO:0000313" key="10">
    <source>
        <dbReference type="Proteomes" id="UP001151699"/>
    </source>
</evidence>
<evidence type="ECO:0000256" key="2">
    <source>
        <dbReference type="ARBA" id="ARBA00022614"/>
    </source>
</evidence>
<protein>
    <submittedName>
        <fullName evidence="9">Chondroadherin</fullName>
    </submittedName>
</protein>
<dbReference type="Proteomes" id="UP001151699">
    <property type="component" value="Chromosome B"/>
</dbReference>
<keyword evidence="6 8" id="KW-1133">Transmembrane helix</keyword>
<evidence type="ECO:0000256" key="7">
    <source>
        <dbReference type="ARBA" id="ARBA00023136"/>
    </source>
</evidence>
<dbReference type="InterPro" id="IPR001611">
    <property type="entry name" value="Leu-rich_rpt"/>
</dbReference>
<accession>A0A9Q0N2M5</accession>
<dbReference type="EMBL" id="WJQU01000002">
    <property type="protein sequence ID" value="KAJ6641951.1"/>
    <property type="molecule type" value="Genomic_DNA"/>
</dbReference>
<dbReference type="InterPro" id="IPR032675">
    <property type="entry name" value="LRR_dom_sf"/>
</dbReference>
<keyword evidence="7 8" id="KW-0472">Membrane</keyword>
<keyword evidence="3 8" id="KW-0812">Transmembrane</keyword>
<evidence type="ECO:0000256" key="3">
    <source>
        <dbReference type="ARBA" id="ARBA00022692"/>
    </source>
</evidence>
<dbReference type="InterPro" id="IPR003591">
    <property type="entry name" value="Leu-rich_rpt_typical-subtyp"/>
</dbReference>
<dbReference type="GO" id="GO:0051965">
    <property type="term" value="P:positive regulation of synapse assembly"/>
    <property type="evidence" value="ECO:0007669"/>
    <property type="project" value="TreeGrafter"/>
</dbReference>
<evidence type="ECO:0000256" key="4">
    <source>
        <dbReference type="ARBA" id="ARBA00022729"/>
    </source>
</evidence>
<dbReference type="PANTHER" id="PTHR45773">
    <property type="entry name" value="SLIT AND NTRK-LIKE PROTEIN 4-RELATED"/>
    <property type="match status" value="1"/>
</dbReference>
<dbReference type="AlphaFoldDB" id="A0A9Q0N2M5"/>
<evidence type="ECO:0000256" key="8">
    <source>
        <dbReference type="SAM" id="Phobius"/>
    </source>
</evidence>
<evidence type="ECO:0000256" key="5">
    <source>
        <dbReference type="ARBA" id="ARBA00022737"/>
    </source>
</evidence>
<evidence type="ECO:0000313" key="9">
    <source>
        <dbReference type="EMBL" id="KAJ6641951.1"/>
    </source>
</evidence>